<dbReference type="GO" id="GO:0005886">
    <property type="term" value="C:plasma membrane"/>
    <property type="evidence" value="ECO:0007669"/>
    <property type="project" value="UniProtKB-SubCell"/>
</dbReference>
<evidence type="ECO:0000313" key="9">
    <source>
        <dbReference type="EMBL" id="AJT41348.1"/>
    </source>
</evidence>
<comment type="subcellular location">
    <subcellularLocation>
        <location evidence="8">Cell membrane</location>
        <topology evidence="8">Peripheral membrane protein</topology>
    </subcellularLocation>
    <subcellularLocation>
        <location evidence="1">Membrane</location>
    </subcellularLocation>
</comment>
<keyword evidence="4 8" id="KW-0406">Ion transport</keyword>
<dbReference type="NCBIfam" id="TIGR01145">
    <property type="entry name" value="ATP_synt_delta"/>
    <property type="match status" value="1"/>
</dbReference>
<dbReference type="KEGG" id="ari:UM93_07150"/>
<evidence type="ECO:0000256" key="4">
    <source>
        <dbReference type="ARBA" id="ARBA00023065"/>
    </source>
</evidence>
<gene>
    <name evidence="8" type="primary">atpH</name>
    <name evidence="9" type="ORF">UM93_07150</name>
</gene>
<dbReference type="AlphaFoldDB" id="A0A0D4BYD8"/>
<name>A0A0D4BYD8_9MICC</name>
<dbReference type="PANTHER" id="PTHR11910">
    <property type="entry name" value="ATP SYNTHASE DELTA CHAIN"/>
    <property type="match status" value="1"/>
</dbReference>
<evidence type="ECO:0000256" key="6">
    <source>
        <dbReference type="ARBA" id="ARBA00023196"/>
    </source>
</evidence>
<keyword evidence="5 8" id="KW-0472">Membrane</keyword>
<dbReference type="HOGENOM" id="CLU_088880_0_0_11"/>
<keyword evidence="2 8" id="KW-0813">Transport</keyword>
<evidence type="ECO:0000256" key="1">
    <source>
        <dbReference type="ARBA" id="ARBA00004370"/>
    </source>
</evidence>
<dbReference type="STRING" id="1618207.UM93_07150"/>
<organism evidence="9 10">
    <name type="scientific">Psychromicrobium lacuslunae</name>
    <dbReference type="NCBI Taxonomy" id="1618207"/>
    <lineage>
        <taxon>Bacteria</taxon>
        <taxon>Bacillati</taxon>
        <taxon>Actinomycetota</taxon>
        <taxon>Actinomycetes</taxon>
        <taxon>Micrococcales</taxon>
        <taxon>Micrococcaceae</taxon>
        <taxon>Psychromicrobium</taxon>
    </lineage>
</organism>
<proteinExistence type="inferred from homology"/>
<keyword evidence="6 8" id="KW-0139">CF(1)</keyword>
<dbReference type="GO" id="GO:0045259">
    <property type="term" value="C:proton-transporting ATP synthase complex"/>
    <property type="evidence" value="ECO:0007669"/>
    <property type="project" value="UniProtKB-KW"/>
</dbReference>
<dbReference type="EMBL" id="CP011005">
    <property type="protein sequence ID" value="AJT41348.1"/>
    <property type="molecule type" value="Genomic_DNA"/>
</dbReference>
<dbReference type="OrthoDB" id="5242917at2"/>
<dbReference type="PROSITE" id="PS00389">
    <property type="entry name" value="ATPASE_DELTA"/>
    <property type="match status" value="1"/>
</dbReference>
<evidence type="ECO:0000313" key="10">
    <source>
        <dbReference type="Proteomes" id="UP000061839"/>
    </source>
</evidence>
<keyword evidence="7 8" id="KW-0066">ATP synthesis</keyword>
<dbReference type="Proteomes" id="UP000061839">
    <property type="component" value="Chromosome"/>
</dbReference>
<comment type="function">
    <text evidence="8">F(1)F(0) ATP synthase produces ATP from ADP in the presence of a proton or sodium gradient. F-type ATPases consist of two structural domains, F(1) containing the extramembraneous catalytic core and F(0) containing the membrane proton channel, linked together by a central stalk and a peripheral stalk. During catalysis, ATP synthesis in the catalytic domain of F(1) is coupled via a rotary mechanism of the central stalk subunits to proton translocation.</text>
</comment>
<dbReference type="RefSeq" id="WP_045074664.1">
    <property type="nucleotide sequence ID" value="NZ_CP011005.1"/>
</dbReference>
<evidence type="ECO:0000256" key="2">
    <source>
        <dbReference type="ARBA" id="ARBA00022448"/>
    </source>
</evidence>
<evidence type="ECO:0000256" key="8">
    <source>
        <dbReference type="HAMAP-Rule" id="MF_01416"/>
    </source>
</evidence>
<accession>A0A0D4BYD8</accession>
<comment type="similarity">
    <text evidence="8">Belongs to the ATPase delta chain family.</text>
</comment>
<dbReference type="HAMAP" id="MF_01416">
    <property type="entry name" value="ATP_synth_delta_bact"/>
    <property type="match status" value="1"/>
</dbReference>
<evidence type="ECO:0000256" key="5">
    <source>
        <dbReference type="ARBA" id="ARBA00023136"/>
    </source>
</evidence>
<dbReference type="Pfam" id="PF00213">
    <property type="entry name" value="OSCP"/>
    <property type="match status" value="1"/>
</dbReference>
<protein>
    <recommendedName>
        <fullName evidence="8">ATP synthase subunit delta</fullName>
    </recommendedName>
    <alternativeName>
        <fullName evidence="8">ATP synthase F(1) sector subunit delta</fullName>
    </alternativeName>
    <alternativeName>
        <fullName evidence="8">F-type ATPase subunit delta</fullName>
        <shortName evidence="8">F-ATPase subunit delta</shortName>
    </alternativeName>
</protein>
<dbReference type="NCBIfam" id="NF009967">
    <property type="entry name" value="PRK13430.1"/>
    <property type="match status" value="1"/>
</dbReference>
<dbReference type="GO" id="GO:0046933">
    <property type="term" value="F:proton-transporting ATP synthase activity, rotational mechanism"/>
    <property type="evidence" value="ECO:0007669"/>
    <property type="project" value="UniProtKB-UniRule"/>
</dbReference>
<keyword evidence="8" id="KW-1003">Cell membrane</keyword>
<keyword evidence="10" id="KW-1185">Reference proteome</keyword>
<evidence type="ECO:0000256" key="7">
    <source>
        <dbReference type="ARBA" id="ARBA00023310"/>
    </source>
</evidence>
<sequence>MAGVSSASEAKVLGDLEPSLATASLSLAEELFAVLSTLDSSAGLRRALTDPSRDAAAKSGLLASLVGGKVSAETEKIADSLATERWATPRDLGDALETVAATVAIAVAENSQDGAAGLERLENDLFSFNQQVDASHEVQRALSAPQASNAAKVKLALALVPQAGDAAKLLISQAVSNPRGVRPAKLVERFATLAARRQERWIAVVTVSHPLSESQQSRLEAGLNKLYGRELKVNISVDPTLIGGVRVKVGDEVVDATVIARLGELRRQLAG</sequence>
<evidence type="ECO:0000256" key="3">
    <source>
        <dbReference type="ARBA" id="ARBA00022781"/>
    </source>
</evidence>
<keyword evidence="3 8" id="KW-0375">Hydrogen ion transport</keyword>
<comment type="function">
    <text evidence="8">This protein is part of the stalk that links CF(0) to CF(1). It either transmits conformational changes from CF(0) to CF(1) or is implicated in proton conduction.</text>
</comment>
<dbReference type="PRINTS" id="PR00125">
    <property type="entry name" value="ATPASEDELTA"/>
</dbReference>
<dbReference type="PATRIC" id="fig|1618207.4.peg.1448"/>
<dbReference type="InterPro" id="IPR000711">
    <property type="entry name" value="ATPase_OSCP/dsu"/>
</dbReference>
<reference evidence="9 10" key="1">
    <citation type="journal article" date="2015" name="Genome Announc.">
        <title>Complete Genome Sequencing of Protease-Producing Novel Arthrobacter sp. Strain IHBB 11108 Using PacBio Single-Molecule Real-Time Sequencing Technology.</title>
        <authorList>
            <person name="Kiran S."/>
            <person name="Swarnkar M.K."/>
            <person name="Pal M."/>
            <person name="Thakur R."/>
            <person name="Tewari R."/>
            <person name="Singh A.K."/>
            <person name="Gulati A."/>
        </authorList>
    </citation>
    <scope>NUCLEOTIDE SEQUENCE [LARGE SCALE GENOMIC DNA]</scope>
    <source>
        <strain evidence="9 10">IHBB 11108</strain>
    </source>
</reference>
<dbReference type="InterPro" id="IPR020781">
    <property type="entry name" value="ATPase_OSCP/d_CS"/>
</dbReference>